<sequence>MIGIGGDDKLAFDLGNQAFFTHGPPHRFEAASQVLFQDVFKNFAITVDGVAITIRLVDLFAVLFDPGVL</sequence>
<dbReference type="AlphaFoldDB" id="A0A517PVR8"/>
<proteinExistence type="predicted"/>
<organism evidence="1 2">
    <name type="scientific">Gimesia chilikensis</name>
    <dbReference type="NCBI Taxonomy" id="2605989"/>
    <lineage>
        <taxon>Bacteria</taxon>
        <taxon>Pseudomonadati</taxon>
        <taxon>Planctomycetota</taxon>
        <taxon>Planctomycetia</taxon>
        <taxon>Planctomycetales</taxon>
        <taxon>Planctomycetaceae</taxon>
        <taxon>Gimesia</taxon>
    </lineage>
</organism>
<name>A0A517PVR8_9PLAN</name>
<dbReference type="EMBL" id="CP036266">
    <property type="protein sequence ID" value="QDT23466.1"/>
    <property type="molecule type" value="Genomic_DNA"/>
</dbReference>
<accession>A0A517PVR8</accession>
<evidence type="ECO:0000313" key="1">
    <source>
        <dbReference type="EMBL" id="QDT23466.1"/>
    </source>
</evidence>
<gene>
    <name evidence="1" type="ORF">HG66A1_52860</name>
</gene>
<reference evidence="1 2" key="1">
    <citation type="submission" date="2019-02" db="EMBL/GenBank/DDBJ databases">
        <title>Deep-cultivation of Planctomycetes and their phenomic and genomic characterization uncovers novel biology.</title>
        <authorList>
            <person name="Wiegand S."/>
            <person name="Jogler M."/>
            <person name="Boedeker C."/>
            <person name="Pinto D."/>
            <person name="Vollmers J."/>
            <person name="Rivas-Marin E."/>
            <person name="Kohn T."/>
            <person name="Peeters S.H."/>
            <person name="Heuer A."/>
            <person name="Rast P."/>
            <person name="Oberbeckmann S."/>
            <person name="Bunk B."/>
            <person name="Jeske O."/>
            <person name="Meyerdierks A."/>
            <person name="Storesund J.E."/>
            <person name="Kallscheuer N."/>
            <person name="Luecker S."/>
            <person name="Lage O.M."/>
            <person name="Pohl T."/>
            <person name="Merkel B.J."/>
            <person name="Hornburger P."/>
            <person name="Mueller R.-W."/>
            <person name="Bruemmer F."/>
            <person name="Labrenz M."/>
            <person name="Spormann A.M."/>
            <person name="Op den Camp H."/>
            <person name="Overmann J."/>
            <person name="Amann R."/>
            <person name="Jetten M.S.M."/>
            <person name="Mascher T."/>
            <person name="Medema M.H."/>
            <person name="Devos D.P."/>
            <person name="Kaster A.-K."/>
            <person name="Ovreas L."/>
            <person name="Rohde M."/>
            <person name="Galperin M.Y."/>
            <person name="Jogler C."/>
        </authorList>
    </citation>
    <scope>NUCLEOTIDE SEQUENCE [LARGE SCALE GENOMIC DNA]</scope>
    <source>
        <strain evidence="1 2">HG66A1</strain>
    </source>
</reference>
<protein>
    <submittedName>
        <fullName evidence="1">Uncharacterized protein</fullName>
    </submittedName>
</protein>
<dbReference type="Proteomes" id="UP000320421">
    <property type="component" value="Chromosome"/>
</dbReference>
<keyword evidence="2" id="KW-1185">Reference proteome</keyword>
<evidence type="ECO:0000313" key="2">
    <source>
        <dbReference type="Proteomes" id="UP000320421"/>
    </source>
</evidence>